<evidence type="ECO:0000256" key="1">
    <source>
        <dbReference type="SAM" id="MobiDB-lite"/>
    </source>
</evidence>
<feature type="compositionally biased region" description="Basic and acidic residues" evidence="1">
    <location>
        <begin position="1"/>
        <end position="20"/>
    </location>
</feature>
<reference evidence="3" key="1">
    <citation type="journal article" date="2013" name="Science">
        <title>The Amborella genome and the evolution of flowering plants.</title>
        <authorList>
            <consortium name="Amborella Genome Project"/>
        </authorList>
    </citation>
    <scope>NUCLEOTIDE SEQUENCE [LARGE SCALE GENOMIC DNA]</scope>
</reference>
<dbReference type="HOGENOM" id="CLU_2298849_0_0_1"/>
<sequence length="101" mass="10708">YRVEKCTPKSEGKEARTGKEKRVKGSQVGPHGFKEGIRSNKRVLFIANASPSAPPVKRAKVKVCTVSTPPPAMFTLINVETMDEVPSAGMATSAASPPVVS</sequence>
<accession>W1NPJ9</accession>
<proteinExistence type="predicted"/>
<dbReference type="Proteomes" id="UP000017836">
    <property type="component" value="Unassembled WGS sequence"/>
</dbReference>
<dbReference type="EMBL" id="KI396637">
    <property type="protein sequence ID" value="ERM96905.1"/>
    <property type="molecule type" value="Genomic_DNA"/>
</dbReference>
<dbReference type="Gramene" id="ERM96905">
    <property type="protein sequence ID" value="ERM96905"/>
    <property type="gene ID" value="AMTR_s00074p00099890"/>
</dbReference>
<feature type="non-terminal residue" evidence="2">
    <location>
        <position position="1"/>
    </location>
</feature>
<organism evidence="2 3">
    <name type="scientific">Amborella trichopoda</name>
    <dbReference type="NCBI Taxonomy" id="13333"/>
    <lineage>
        <taxon>Eukaryota</taxon>
        <taxon>Viridiplantae</taxon>
        <taxon>Streptophyta</taxon>
        <taxon>Embryophyta</taxon>
        <taxon>Tracheophyta</taxon>
        <taxon>Spermatophyta</taxon>
        <taxon>Magnoliopsida</taxon>
        <taxon>Amborellales</taxon>
        <taxon>Amborellaceae</taxon>
        <taxon>Amborella</taxon>
    </lineage>
</organism>
<keyword evidence="3" id="KW-1185">Reference proteome</keyword>
<gene>
    <name evidence="2" type="ORF">AMTR_s00074p00099890</name>
</gene>
<dbReference type="AlphaFoldDB" id="W1NPJ9"/>
<name>W1NPJ9_AMBTC</name>
<protein>
    <submittedName>
        <fullName evidence="2">Uncharacterized protein</fullName>
    </submittedName>
</protein>
<feature type="region of interest" description="Disordered" evidence="1">
    <location>
        <begin position="1"/>
        <end position="34"/>
    </location>
</feature>
<evidence type="ECO:0000313" key="3">
    <source>
        <dbReference type="Proteomes" id="UP000017836"/>
    </source>
</evidence>
<evidence type="ECO:0000313" key="2">
    <source>
        <dbReference type="EMBL" id="ERM96905.1"/>
    </source>
</evidence>